<comment type="similarity">
    <text evidence="3">Belongs to the succinylarginine dihydrolase family.</text>
</comment>
<name>A0ABX0YIA2_9PSED</name>
<comment type="catalytic activity">
    <reaction evidence="3">
        <text>N(2)-succinyl-L-arginine + 2 H2O + 2 H(+) = N(2)-succinyl-L-ornithine + 2 NH4(+) + CO2</text>
        <dbReference type="Rhea" id="RHEA:19533"/>
        <dbReference type="ChEBI" id="CHEBI:15377"/>
        <dbReference type="ChEBI" id="CHEBI:15378"/>
        <dbReference type="ChEBI" id="CHEBI:16526"/>
        <dbReference type="ChEBI" id="CHEBI:28938"/>
        <dbReference type="ChEBI" id="CHEBI:58241"/>
        <dbReference type="ChEBI" id="CHEBI:58514"/>
        <dbReference type="EC" id="3.5.3.23"/>
    </reaction>
</comment>
<evidence type="ECO:0000256" key="4">
    <source>
        <dbReference type="NCBIfam" id="TIGR03241"/>
    </source>
</evidence>
<dbReference type="NCBIfam" id="NF009789">
    <property type="entry name" value="PRK13281.1"/>
    <property type="match status" value="1"/>
</dbReference>
<comment type="subunit">
    <text evidence="3">Homodimer.</text>
</comment>
<feature type="binding site" evidence="3">
    <location>
        <begin position="137"/>
        <end position="138"/>
    </location>
    <ligand>
        <name>substrate</name>
    </ligand>
</feature>
<comment type="function">
    <text evidence="3">Catalyzes the hydrolysis of N(2)-succinylarginine into N(2)-succinylornithine, ammonia and CO(2).</text>
</comment>
<dbReference type="InterPro" id="IPR007079">
    <property type="entry name" value="SuccinylArg_d-Hdrlase_AstB"/>
</dbReference>
<dbReference type="EMBL" id="JAAVJI010000016">
    <property type="protein sequence ID" value="NJP03165.1"/>
    <property type="molecule type" value="Genomic_DNA"/>
</dbReference>
<dbReference type="HAMAP" id="MF_01172">
    <property type="entry name" value="AstB"/>
    <property type="match status" value="1"/>
</dbReference>
<dbReference type="Gene3D" id="3.75.10.20">
    <property type="entry name" value="Succinylarginine dihydrolase"/>
    <property type="match status" value="1"/>
</dbReference>
<feature type="binding site" evidence="3">
    <location>
        <position position="365"/>
    </location>
    <ligand>
        <name>substrate</name>
    </ligand>
</feature>
<comment type="pathway">
    <text evidence="3">Amino-acid degradation; L-arginine degradation via AST pathway; L-glutamate and succinate from L-arginine: step 2/5.</text>
</comment>
<feature type="binding site" evidence="3">
    <location>
        <begin position="19"/>
        <end position="28"/>
    </location>
    <ligand>
        <name>substrate</name>
    </ligand>
</feature>
<reference evidence="5 6" key="1">
    <citation type="submission" date="2020-03" db="EMBL/GenBank/DDBJ databases">
        <authorList>
            <person name="Wang L."/>
            <person name="He N."/>
            <person name="Li Y."/>
            <person name="Fang Y."/>
            <person name="Zhang F."/>
        </authorList>
    </citation>
    <scope>NUCLEOTIDE SEQUENCE [LARGE SCALE GENOMIC DNA]</scope>
    <source>
        <strain evidence="6">hsmgli-8</strain>
    </source>
</reference>
<dbReference type="Proteomes" id="UP000746535">
    <property type="component" value="Unassembled WGS sequence"/>
</dbReference>
<keyword evidence="2 3" id="KW-0378">Hydrolase</keyword>
<dbReference type="InterPro" id="IPR037031">
    <property type="entry name" value="AstB_sf"/>
</dbReference>
<dbReference type="RefSeq" id="WP_168085735.1">
    <property type="nucleotide sequence ID" value="NZ_JAAVJI010000016.1"/>
</dbReference>
<dbReference type="PANTHER" id="PTHR30420:SF2">
    <property type="entry name" value="N-SUCCINYLARGININE DIHYDROLASE"/>
    <property type="match status" value="1"/>
</dbReference>
<feature type="binding site" evidence="3">
    <location>
        <position position="252"/>
    </location>
    <ligand>
        <name>substrate</name>
    </ligand>
</feature>
<evidence type="ECO:0000313" key="5">
    <source>
        <dbReference type="EMBL" id="NJP03165.1"/>
    </source>
</evidence>
<feature type="active site" evidence="3">
    <location>
        <position position="174"/>
    </location>
</feature>
<dbReference type="NCBIfam" id="TIGR03241">
    <property type="entry name" value="arg_catab_astB"/>
    <property type="match status" value="1"/>
</dbReference>
<comment type="caution">
    <text evidence="5">The sequence shown here is derived from an EMBL/GenBank/DDBJ whole genome shotgun (WGS) entry which is preliminary data.</text>
</comment>
<keyword evidence="6" id="KW-1185">Reference proteome</keyword>
<feature type="binding site" evidence="3">
    <location>
        <position position="110"/>
    </location>
    <ligand>
        <name>substrate</name>
    </ligand>
</feature>
<organism evidence="5 6">
    <name type="scientific">Pseudomonas quercus</name>
    <dbReference type="NCBI Taxonomy" id="2722792"/>
    <lineage>
        <taxon>Bacteria</taxon>
        <taxon>Pseudomonadati</taxon>
        <taxon>Pseudomonadota</taxon>
        <taxon>Gammaproteobacteria</taxon>
        <taxon>Pseudomonadales</taxon>
        <taxon>Pseudomonadaceae</taxon>
        <taxon>Pseudomonas</taxon>
    </lineage>
</organism>
<sequence>MNAFEVNFDGLVGPTHNYGGLSYGNVASQSNSQVQSNPREAARQGLAKMKALSDMGFVQGVLAPQERPDVAGLRRLGFSGSDADVIAAAAHQAMPLLAASCSASSMWVANAATVSPSADTADGRVHFTAANLNCKYHRSIEHPTTSRVLAAMFANPQHFAHHAALPAVAQFGDEGAANHTRFCQGYGKPGVEFFVYGRAAFDNRRPAPQRYPARQTLEASQAVARLHGLSEEGTVYAQQNPAVIDQGVFHNDVIAVGNGEVLFHHQDAFLDSDQVMVELEAKLAGCGGRFQAIMVPRDQVAVEDAVRSYLFNSQLLTRADGRMLLIVPEECRANPRVWQYLEALLASDAAIAEVKVFDLKQSMQNGGGPACLRLRVALSEQELGAVNQGVIMTNSLYEQLTGWVDRHYRDRLSEADLADPQLLVECRTALDELTRLLQLGSVYPFQLN</sequence>
<dbReference type="GO" id="GO:0009015">
    <property type="term" value="F:N-succinylarginine dihydrolase activity"/>
    <property type="evidence" value="ECO:0007669"/>
    <property type="project" value="UniProtKB-EC"/>
</dbReference>
<dbReference type="Pfam" id="PF04996">
    <property type="entry name" value="AstB"/>
    <property type="match status" value="1"/>
</dbReference>
<keyword evidence="1 3" id="KW-0056">Arginine metabolism</keyword>
<evidence type="ECO:0000256" key="2">
    <source>
        <dbReference type="ARBA" id="ARBA00022801"/>
    </source>
</evidence>
<dbReference type="PANTHER" id="PTHR30420">
    <property type="entry name" value="N-SUCCINYLARGININE DIHYDROLASE"/>
    <property type="match status" value="1"/>
</dbReference>
<evidence type="ECO:0000313" key="6">
    <source>
        <dbReference type="Proteomes" id="UP000746535"/>
    </source>
</evidence>
<protein>
    <recommendedName>
        <fullName evidence="3 4">N-succinylarginine dihydrolase</fullName>
        <ecNumber evidence="3 4">3.5.3.23</ecNumber>
    </recommendedName>
</protein>
<gene>
    <name evidence="3 5" type="primary">astB</name>
    <name evidence="5" type="ORF">HBH25_20200</name>
</gene>
<evidence type="ECO:0000256" key="3">
    <source>
        <dbReference type="HAMAP-Rule" id="MF_01172"/>
    </source>
</evidence>
<feature type="active site" description="Nucleophile" evidence="3">
    <location>
        <position position="371"/>
    </location>
</feature>
<dbReference type="SUPFAM" id="SSF55909">
    <property type="entry name" value="Pentein"/>
    <property type="match status" value="1"/>
</dbReference>
<feature type="active site" evidence="3">
    <location>
        <position position="250"/>
    </location>
</feature>
<dbReference type="EC" id="3.5.3.23" evidence="3 4"/>
<accession>A0ABX0YIA2</accession>
<evidence type="ECO:0000256" key="1">
    <source>
        <dbReference type="ARBA" id="ARBA00022503"/>
    </source>
</evidence>
<proteinExistence type="inferred from homology"/>
<feature type="binding site" evidence="3">
    <location>
        <position position="214"/>
    </location>
    <ligand>
        <name>substrate</name>
    </ligand>
</feature>